<dbReference type="SUPFAM" id="SSF55545">
    <property type="entry name" value="beta-N-acetylhexosaminidase-like domain"/>
    <property type="match status" value="1"/>
</dbReference>
<dbReference type="InterPro" id="IPR015883">
    <property type="entry name" value="Glyco_hydro_20_cat"/>
</dbReference>
<evidence type="ECO:0000313" key="11">
    <source>
        <dbReference type="Proteomes" id="UP000664034"/>
    </source>
</evidence>
<dbReference type="InterPro" id="IPR025705">
    <property type="entry name" value="Beta_hexosaminidase_sua/sub"/>
</dbReference>
<feature type="domain" description="Beta-hexosaminidase bacterial type N-terminal" evidence="9">
    <location>
        <begin position="23"/>
        <end position="155"/>
    </location>
</feature>
<evidence type="ECO:0000256" key="5">
    <source>
        <dbReference type="ARBA" id="ARBA00023295"/>
    </source>
</evidence>
<dbReference type="EC" id="3.2.1.52" evidence="3"/>
<feature type="active site" description="Proton donor" evidence="6">
    <location>
        <position position="339"/>
    </location>
</feature>
<dbReference type="EMBL" id="JAFMYV010000005">
    <property type="protein sequence ID" value="MBO0937189.1"/>
    <property type="molecule type" value="Genomic_DNA"/>
</dbReference>
<keyword evidence="4" id="KW-0378">Hydrolase</keyword>
<evidence type="ECO:0000256" key="4">
    <source>
        <dbReference type="ARBA" id="ARBA00022801"/>
    </source>
</evidence>
<dbReference type="GO" id="GO:0005975">
    <property type="term" value="P:carbohydrate metabolic process"/>
    <property type="evidence" value="ECO:0007669"/>
    <property type="project" value="InterPro"/>
</dbReference>
<dbReference type="GO" id="GO:0004563">
    <property type="term" value="F:beta-N-acetylhexosaminidase activity"/>
    <property type="evidence" value="ECO:0007669"/>
    <property type="project" value="UniProtKB-EC"/>
</dbReference>
<dbReference type="InterPro" id="IPR026876">
    <property type="entry name" value="Fn3_assoc_repeat"/>
</dbReference>
<dbReference type="Gene3D" id="3.20.20.80">
    <property type="entry name" value="Glycosidases"/>
    <property type="match status" value="1"/>
</dbReference>
<evidence type="ECO:0000259" key="8">
    <source>
        <dbReference type="Pfam" id="PF00728"/>
    </source>
</evidence>
<evidence type="ECO:0000256" key="7">
    <source>
        <dbReference type="SAM" id="SignalP"/>
    </source>
</evidence>
<dbReference type="InterPro" id="IPR029018">
    <property type="entry name" value="Hex-like_dom2"/>
</dbReference>
<keyword evidence="11" id="KW-1185">Reference proteome</keyword>
<accession>A0A939GDX7</accession>
<dbReference type="Pfam" id="PF02838">
    <property type="entry name" value="Glyco_hydro_20b"/>
    <property type="match status" value="1"/>
</dbReference>
<dbReference type="CDD" id="cd06563">
    <property type="entry name" value="GH20_chitobiase-like"/>
    <property type="match status" value="1"/>
</dbReference>
<evidence type="ECO:0000256" key="3">
    <source>
        <dbReference type="ARBA" id="ARBA00012663"/>
    </source>
</evidence>
<dbReference type="PRINTS" id="PR00738">
    <property type="entry name" value="GLHYDRLASE20"/>
</dbReference>
<evidence type="ECO:0000256" key="6">
    <source>
        <dbReference type="PIRSR" id="PIRSR625705-1"/>
    </source>
</evidence>
<comment type="caution">
    <text evidence="10">The sequence shown here is derived from an EMBL/GenBank/DDBJ whole genome shotgun (WGS) entry which is preliminary data.</text>
</comment>
<evidence type="ECO:0000256" key="2">
    <source>
        <dbReference type="ARBA" id="ARBA00006285"/>
    </source>
</evidence>
<dbReference type="RefSeq" id="WP_207364743.1">
    <property type="nucleotide sequence ID" value="NZ_JAFMYV010000005.1"/>
</dbReference>
<comment type="similarity">
    <text evidence="2">Belongs to the glycosyl hydrolase 20 family.</text>
</comment>
<comment type="catalytic activity">
    <reaction evidence="1">
        <text>Hydrolysis of terminal non-reducing N-acetyl-D-hexosamine residues in N-acetyl-beta-D-hexosaminides.</text>
        <dbReference type="EC" id="3.2.1.52"/>
    </reaction>
</comment>
<feature type="chain" id="PRO_5036721975" description="beta-N-acetylhexosaminidase" evidence="7">
    <location>
        <begin position="18"/>
        <end position="630"/>
    </location>
</feature>
<dbReference type="AlphaFoldDB" id="A0A939GDX7"/>
<reference evidence="10" key="1">
    <citation type="submission" date="2021-03" db="EMBL/GenBank/DDBJ databases">
        <title>Fibrella sp. HMF5335 genome sequencing and assembly.</title>
        <authorList>
            <person name="Kang H."/>
            <person name="Kim H."/>
            <person name="Bae S."/>
            <person name="Joh K."/>
        </authorList>
    </citation>
    <scope>NUCLEOTIDE SEQUENCE</scope>
    <source>
        <strain evidence="10">HMF5335</strain>
    </source>
</reference>
<dbReference type="GO" id="GO:0030203">
    <property type="term" value="P:glycosaminoglycan metabolic process"/>
    <property type="evidence" value="ECO:0007669"/>
    <property type="project" value="TreeGrafter"/>
</dbReference>
<dbReference type="PANTHER" id="PTHR22600:SF57">
    <property type="entry name" value="BETA-N-ACETYLHEXOSAMINIDASE"/>
    <property type="match status" value="1"/>
</dbReference>
<dbReference type="Proteomes" id="UP000664034">
    <property type="component" value="Unassembled WGS sequence"/>
</dbReference>
<dbReference type="InterPro" id="IPR015882">
    <property type="entry name" value="HEX_bac_N"/>
</dbReference>
<gene>
    <name evidence="10" type="ORF">J2I47_11580</name>
</gene>
<proteinExistence type="inferred from homology"/>
<sequence>MKSIVYALSLLSLPVFAQTTSLNLIPQPQSVVLGTGKFTITPQTQLAVLTPIREVRDMVQTNLPGLKINDLAKPTSNITVRLAQPRGAVLGPEGYELIVSPTGIKLTAPQAAGLFYGLQTLRQLLPANRERPGFRFASTVPKATTTIPALTIRDQPRFGWRGMMLDVSRSFFTKDYVKRFIDLMARYKYNVFHWHLSDDQGWRVEIKSLPRLTQVGAWRAPRMGRWWDRPNPVPGEPQTYGGFYTQDDVREVVRYAQERHIMVVPEIDMPGHMLAAIATYPDLTCSGKQVPIYPNGKFYKLEDNTINPCNDSTYLFVDKVLGEIARLFPGPYIHVGGDEAFKGFWANCDACKPVMAANGLKTVEELQSYFIKRVEKIVQSKGKRLIGWDEILEGGLAPNATVMSWRGMKGGTEAAKQGHHVIMTPYQNCYMDLYQGDPSSEPSTYGLNRLTSSYAFEPVPDSVRAELILGGQANLWTESVPTTRHAEYMLWPRSFATAEVLWSPKTTRNWPDFIRRVESHFTRFDAAGINYSRSYLNPFVTIQRQAAIRVNTLGLIVPSLLKITIGHELAGTDLFYTTDNTVPDSLSTRYVQPFVFPKGADRLRIIAYRNGKPVGLPLNIPVADLEARAR</sequence>
<dbReference type="Gene3D" id="3.30.379.10">
    <property type="entry name" value="Chitobiase/beta-hexosaminidase domain 2-like"/>
    <property type="match status" value="1"/>
</dbReference>
<protein>
    <recommendedName>
        <fullName evidence="3">beta-N-acetylhexosaminidase</fullName>
        <ecNumber evidence="3">3.2.1.52</ecNumber>
    </recommendedName>
</protein>
<name>A0A939GDX7_9BACT</name>
<feature type="domain" description="Glycoside hydrolase family 20 catalytic" evidence="8">
    <location>
        <begin position="158"/>
        <end position="504"/>
    </location>
</feature>
<dbReference type="GO" id="GO:0016020">
    <property type="term" value="C:membrane"/>
    <property type="evidence" value="ECO:0007669"/>
    <property type="project" value="TreeGrafter"/>
</dbReference>
<feature type="signal peptide" evidence="7">
    <location>
        <begin position="1"/>
        <end position="17"/>
    </location>
</feature>
<dbReference type="PANTHER" id="PTHR22600">
    <property type="entry name" value="BETA-HEXOSAMINIDASE"/>
    <property type="match status" value="1"/>
</dbReference>
<evidence type="ECO:0000313" key="10">
    <source>
        <dbReference type="EMBL" id="MBO0937189.1"/>
    </source>
</evidence>
<dbReference type="Pfam" id="PF00728">
    <property type="entry name" value="Glyco_hydro_20"/>
    <property type="match status" value="1"/>
</dbReference>
<keyword evidence="7" id="KW-0732">Signal</keyword>
<organism evidence="10 11">
    <name type="scientific">Fibrella rubiginis</name>
    <dbReference type="NCBI Taxonomy" id="2817060"/>
    <lineage>
        <taxon>Bacteria</taxon>
        <taxon>Pseudomonadati</taxon>
        <taxon>Bacteroidota</taxon>
        <taxon>Cytophagia</taxon>
        <taxon>Cytophagales</taxon>
        <taxon>Spirosomataceae</taxon>
        <taxon>Fibrella</taxon>
    </lineage>
</organism>
<keyword evidence="5" id="KW-0326">Glycosidase</keyword>
<evidence type="ECO:0000256" key="1">
    <source>
        <dbReference type="ARBA" id="ARBA00001231"/>
    </source>
</evidence>
<dbReference type="Pfam" id="PF13287">
    <property type="entry name" value="Fn3_assoc"/>
    <property type="match status" value="1"/>
</dbReference>
<evidence type="ECO:0000259" key="9">
    <source>
        <dbReference type="Pfam" id="PF02838"/>
    </source>
</evidence>
<dbReference type="SUPFAM" id="SSF51445">
    <property type="entry name" value="(Trans)glycosidases"/>
    <property type="match status" value="1"/>
</dbReference>
<dbReference type="InterPro" id="IPR017853">
    <property type="entry name" value="GH"/>
</dbReference>